<dbReference type="AlphaFoldDB" id="A0A1A9WCI3"/>
<dbReference type="GO" id="GO:0016567">
    <property type="term" value="P:protein ubiquitination"/>
    <property type="evidence" value="ECO:0007669"/>
    <property type="project" value="UniProtKB-UniRule"/>
</dbReference>
<dbReference type="SMART" id="SM00396">
    <property type="entry name" value="ZnF_UBR1"/>
    <property type="match status" value="1"/>
</dbReference>
<evidence type="ECO:0000313" key="7">
    <source>
        <dbReference type="Proteomes" id="UP000091820"/>
    </source>
</evidence>
<comment type="catalytic activity">
    <reaction evidence="4">
        <text>S-ubiquitinyl-[E2 ubiquitin-conjugating enzyme]-L-cysteine + [acceptor protein]-L-lysine = [E2 ubiquitin-conjugating enzyme]-L-cysteine + N(6)-ubiquitinyl-[acceptor protein]-L-lysine.</text>
        <dbReference type="EC" id="2.3.2.27"/>
    </reaction>
</comment>
<evidence type="ECO:0000313" key="6">
    <source>
        <dbReference type="EnsemblMetazoa" id="GBRI014500-PA"/>
    </source>
</evidence>
<keyword evidence="7" id="KW-1185">Reference proteome</keyword>
<dbReference type="EnsemblMetazoa" id="GBRI014500-RA">
    <property type="protein sequence ID" value="GBRI014500-PA"/>
    <property type="gene ID" value="GBRI014500"/>
</dbReference>
<reference evidence="6" key="2">
    <citation type="submission" date="2020-05" db="UniProtKB">
        <authorList>
            <consortium name="EnsemblMetazoa"/>
        </authorList>
    </citation>
    <scope>IDENTIFICATION</scope>
    <source>
        <strain evidence="6">IAEA</strain>
    </source>
</reference>
<dbReference type="VEuPathDB" id="VectorBase:GBRI014500"/>
<dbReference type="UniPathway" id="UPA00143"/>
<dbReference type="Gene3D" id="2.10.110.30">
    <property type="match status" value="1"/>
</dbReference>
<dbReference type="GO" id="GO:0000151">
    <property type="term" value="C:ubiquitin ligase complex"/>
    <property type="evidence" value="ECO:0007669"/>
    <property type="project" value="TreeGrafter"/>
</dbReference>
<organism evidence="6 7">
    <name type="scientific">Glossina brevipalpis</name>
    <dbReference type="NCBI Taxonomy" id="37001"/>
    <lineage>
        <taxon>Eukaryota</taxon>
        <taxon>Metazoa</taxon>
        <taxon>Ecdysozoa</taxon>
        <taxon>Arthropoda</taxon>
        <taxon>Hexapoda</taxon>
        <taxon>Insecta</taxon>
        <taxon>Pterygota</taxon>
        <taxon>Neoptera</taxon>
        <taxon>Endopterygota</taxon>
        <taxon>Diptera</taxon>
        <taxon>Brachycera</taxon>
        <taxon>Muscomorpha</taxon>
        <taxon>Hippoboscoidea</taxon>
        <taxon>Glossinidae</taxon>
        <taxon>Glossina</taxon>
    </lineage>
</organism>
<dbReference type="InterPro" id="IPR003126">
    <property type="entry name" value="Znf_UBR"/>
</dbReference>
<name>A0A1A9WCI3_9MUSC</name>
<dbReference type="EC" id="2.3.2.27" evidence="4"/>
<dbReference type="PANTHER" id="PTHR21497:SF39">
    <property type="entry name" value="E3 UBIQUITIN-PROTEIN LIGASE UBR3"/>
    <property type="match status" value="1"/>
</dbReference>
<keyword evidence="2 4" id="KW-0863">Zinc-finger</keyword>
<comment type="function">
    <text evidence="4">Ubiquitin ligase protein which is a component of the N-end rule pathway. Recognizes and binds to proteins bearing specific N-terminal residues that are destabilizing according to the N-end rule, leading to their ubiquitination and subsequent degradation.</text>
</comment>
<accession>A0A1A9WCI3</accession>
<protein>
    <recommendedName>
        <fullName evidence="4">E3 ubiquitin-protein ligase</fullName>
        <ecNumber evidence="4">2.3.2.27</ecNumber>
    </recommendedName>
</protein>
<keyword evidence="4" id="KW-0808">Transferase</keyword>
<reference evidence="7" key="1">
    <citation type="submission" date="2014-03" db="EMBL/GenBank/DDBJ databases">
        <authorList>
            <person name="Aksoy S."/>
            <person name="Warren W."/>
            <person name="Wilson R.K."/>
        </authorList>
    </citation>
    <scope>NUCLEOTIDE SEQUENCE [LARGE SCALE GENOMIC DNA]</scope>
    <source>
        <strain evidence="7">IAEA</strain>
    </source>
</reference>
<dbReference type="Proteomes" id="UP000091820">
    <property type="component" value="Unassembled WGS sequence"/>
</dbReference>
<dbReference type="STRING" id="37001.A0A1A9WCI3"/>
<sequence length="599" mass="69024">MIGNHIYDVLIIPVFSDGITTTMFGIIGIGTQHKSSDPLWRSKHSLTIVIEIDVSRISLTAIKLLVFKGPFSRTFERNSSLHHSYSSQAYLIFCKELFAKSLQRFLQQHVQQIYTVIPTACSKGNHTNHDFNMFLSQAGGACDCGDTSVMKAEGFCSDHGINNRVNKEPVPANLLAVAEAIMPKLLFRLLQHFREHSDATSQTFNLAAHLCEEFTNMLIDLNNMGEIMRKVMTRALISKEVYSCNDVSTLSSRHTKVLRRNREKYEEAVNRFPRPEPPDDYKDLPALGAKLEHTTLLEEFIFWTFKFEFPQNLVCFLLNMLPDQDYKEHLTRTFVMHYSRIPSVLEMSRDPDTLSNRVVHMSVQLFSNESLALKMVKELSLLHVMIISLRLMMSKILIQNTLHDPAKNFHFVIDCTRQVMKDHCYWPLVSDFNNVLSHESVALVFLRDDNLIDMWFQFLSMLQGMNVNVRETASHVEFEPNSYYAAFSCELEASAYPMWSIISHLQDGKHAHLAKKIINDCVTTLHEWLDAIYYQEPKISQEEMLQASFHFPLHRYLAAFVCQAVTKMGMSLSEVLPTRSYILPLLMMHPLRVQHFLNN</sequence>
<evidence type="ECO:0000256" key="1">
    <source>
        <dbReference type="ARBA" id="ARBA00022723"/>
    </source>
</evidence>
<evidence type="ECO:0000259" key="5">
    <source>
        <dbReference type="SMART" id="SM00396"/>
    </source>
</evidence>
<dbReference type="GO" id="GO:0061630">
    <property type="term" value="F:ubiquitin protein ligase activity"/>
    <property type="evidence" value="ECO:0007669"/>
    <property type="project" value="UniProtKB-UniRule"/>
</dbReference>
<feature type="domain" description="UBR-type" evidence="5">
    <location>
        <begin position="105"/>
        <end position="160"/>
    </location>
</feature>
<dbReference type="GO" id="GO:0005737">
    <property type="term" value="C:cytoplasm"/>
    <property type="evidence" value="ECO:0007669"/>
    <property type="project" value="TreeGrafter"/>
</dbReference>
<dbReference type="GO" id="GO:0008270">
    <property type="term" value="F:zinc ion binding"/>
    <property type="evidence" value="ECO:0007669"/>
    <property type="project" value="UniProtKB-UniRule"/>
</dbReference>
<evidence type="ECO:0000256" key="3">
    <source>
        <dbReference type="ARBA" id="ARBA00022833"/>
    </source>
</evidence>
<dbReference type="InterPro" id="IPR039164">
    <property type="entry name" value="UBR1-like"/>
</dbReference>
<dbReference type="PANTHER" id="PTHR21497">
    <property type="entry name" value="UBIQUITIN LIGASE E3 ALPHA-RELATED"/>
    <property type="match status" value="1"/>
</dbReference>
<evidence type="ECO:0000256" key="2">
    <source>
        <dbReference type="ARBA" id="ARBA00022771"/>
    </source>
</evidence>
<comment type="similarity">
    <text evidence="4">Belongs to the E3 ubiquitin-protein ligase UBR1-like family.</text>
</comment>
<comment type="pathway">
    <text evidence="4">Protein modification; protein ubiquitination.</text>
</comment>
<dbReference type="GO" id="GO:0071596">
    <property type="term" value="P:ubiquitin-dependent protein catabolic process via the N-end rule pathway"/>
    <property type="evidence" value="ECO:0007669"/>
    <property type="project" value="UniProtKB-UniRule"/>
</dbReference>
<evidence type="ECO:0000256" key="4">
    <source>
        <dbReference type="RuleBase" id="RU366018"/>
    </source>
</evidence>
<keyword evidence="3 4" id="KW-0862">Zinc</keyword>
<proteinExistence type="inferred from homology"/>
<keyword evidence="1 4" id="KW-0479">Metal-binding</keyword>
<dbReference type="Pfam" id="PF02207">
    <property type="entry name" value="zf-UBR"/>
    <property type="match status" value="1"/>
</dbReference>
<keyword evidence="4" id="KW-0833">Ubl conjugation pathway</keyword>